<dbReference type="EMBL" id="BFAD01000004">
    <property type="protein sequence ID" value="GBE81873.1"/>
    <property type="molecule type" value="Genomic_DNA"/>
</dbReference>
<proteinExistence type="predicted"/>
<sequence length="194" mass="20894">MNLTDIPHSGRQATIYRYTKDPLPTKAERVSFPVEHVYYCHSNEPSAAISSLSAYFLVFSCLTAAALAQTVWITAPAGYDSFSPGENFTVQITRPQEMSGADEVAIVIALESCAGWTGGCAEYDVTQVLGTVLYQGPYAPVFQTPGEAPYQNFTVQVPSYMAAGQASLSCSRFALLGGGLYPNLEVKNITLDVI</sequence>
<dbReference type="InterPro" id="IPR045469">
    <property type="entry name" value="Nis1"/>
</dbReference>
<protein>
    <submittedName>
        <fullName evidence="1">Uncharacterized protein</fullName>
    </submittedName>
</protein>
<dbReference type="InParanoid" id="A0A401GIB5"/>
<evidence type="ECO:0000313" key="1">
    <source>
        <dbReference type="EMBL" id="GBE81873.1"/>
    </source>
</evidence>
<dbReference type="GeneID" id="38778790"/>
<reference evidence="1 2" key="1">
    <citation type="journal article" date="2018" name="Sci. Rep.">
        <title>Genome sequence of the cauliflower mushroom Sparassis crispa (Hanabiratake) and its association with beneficial usage.</title>
        <authorList>
            <person name="Kiyama R."/>
            <person name="Furutani Y."/>
            <person name="Kawaguchi K."/>
            <person name="Nakanishi T."/>
        </authorList>
    </citation>
    <scope>NUCLEOTIDE SEQUENCE [LARGE SCALE GENOMIC DNA]</scope>
</reference>
<name>A0A401GIB5_9APHY</name>
<dbReference type="Pfam" id="PF19271">
    <property type="entry name" value="Nis1"/>
    <property type="match status" value="1"/>
</dbReference>
<evidence type="ECO:0000313" key="2">
    <source>
        <dbReference type="Proteomes" id="UP000287166"/>
    </source>
</evidence>
<keyword evidence="2" id="KW-1185">Reference proteome</keyword>
<dbReference type="RefSeq" id="XP_027612786.1">
    <property type="nucleotide sequence ID" value="XM_027756985.1"/>
</dbReference>
<dbReference type="AlphaFoldDB" id="A0A401GIB5"/>
<organism evidence="1 2">
    <name type="scientific">Sparassis crispa</name>
    <dbReference type="NCBI Taxonomy" id="139825"/>
    <lineage>
        <taxon>Eukaryota</taxon>
        <taxon>Fungi</taxon>
        <taxon>Dikarya</taxon>
        <taxon>Basidiomycota</taxon>
        <taxon>Agaricomycotina</taxon>
        <taxon>Agaricomycetes</taxon>
        <taxon>Polyporales</taxon>
        <taxon>Sparassidaceae</taxon>
        <taxon>Sparassis</taxon>
    </lineage>
</organism>
<comment type="caution">
    <text evidence="1">The sequence shown here is derived from an EMBL/GenBank/DDBJ whole genome shotgun (WGS) entry which is preliminary data.</text>
</comment>
<accession>A0A401GIB5</accession>
<dbReference type="Proteomes" id="UP000287166">
    <property type="component" value="Unassembled WGS sequence"/>
</dbReference>
<gene>
    <name evidence="1" type="ORF">SCP_0402470</name>
</gene>
<dbReference type="OrthoDB" id="2841294at2759"/>